<protein>
    <submittedName>
        <fullName evidence="2">Uncharacterized protein</fullName>
    </submittedName>
</protein>
<feature type="transmembrane region" description="Helical" evidence="1">
    <location>
        <begin position="38"/>
        <end position="63"/>
    </location>
</feature>
<evidence type="ECO:0000313" key="3">
    <source>
        <dbReference type="Proteomes" id="UP000603056"/>
    </source>
</evidence>
<name>A0A811T8P4_9EURY</name>
<reference evidence="2" key="1">
    <citation type="submission" date="2020-10" db="EMBL/GenBank/DDBJ databases">
        <authorList>
            <person name="Hahn C.J."/>
            <person name="Laso-Perez R."/>
            <person name="Vulcano F."/>
            <person name="Vaziourakis K.-M."/>
            <person name="Stokke R."/>
            <person name="Steen I.H."/>
            <person name="Teske A."/>
            <person name="Boetius A."/>
            <person name="Liebeke M."/>
            <person name="Amann R."/>
            <person name="Knittel K."/>
        </authorList>
    </citation>
    <scope>NUCLEOTIDE SEQUENCE</scope>
    <source>
        <strain evidence="2">Gfbio:e3339647-f889-4370-9287-4fb5cb688e4c:AG394J04_GoMArc1</strain>
    </source>
</reference>
<gene>
    <name evidence="2" type="ORF">FFODKBPE_00568</name>
</gene>
<keyword evidence="1" id="KW-0472">Membrane</keyword>
<keyword evidence="1" id="KW-0812">Transmembrane</keyword>
<sequence>MLRKNSTVPIKLNMFATLFLIAGILYLAVPIIQFNEVLANTTILLFIVLFSIGIILMFIMVIYKNIKIILKYIKNILLGF</sequence>
<comment type="caution">
    <text evidence="2">The sequence shown here is derived from an EMBL/GenBank/DDBJ whole genome shotgun (WGS) entry which is preliminary data.</text>
</comment>
<feature type="transmembrane region" description="Helical" evidence="1">
    <location>
        <begin position="12"/>
        <end position="32"/>
    </location>
</feature>
<organism evidence="2 3">
    <name type="scientific">Candidatus Argoarchaeum ethanivorans</name>
    <dbReference type="NCBI Taxonomy" id="2608793"/>
    <lineage>
        <taxon>Archaea</taxon>
        <taxon>Methanobacteriati</taxon>
        <taxon>Methanobacteriota</taxon>
        <taxon>Stenosarchaea group</taxon>
        <taxon>Methanomicrobia</taxon>
        <taxon>Methanosarcinales</taxon>
        <taxon>Methanosarcinales incertae sedis</taxon>
        <taxon>GOM Arc I cluster</taxon>
        <taxon>Candidatus Argoarchaeum</taxon>
    </lineage>
</organism>
<dbReference type="AlphaFoldDB" id="A0A811T8P4"/>
<proteinExistence type="predicted"/>
<accession>A0A811T8P4</accession>
<keyword evidence="1" id="KW-1133">Transmembrane helix</keyword>
<evidence type="ECO:0000313" key="2">
    <source>
        <dbReference type="EMBL" id="CAD6493776.1"/>
    </source>
</evidence>
<dbReference type="EMBL" id="CAJHIP010000031">
    <property type="protein sequence ID" value="CAD6493776.1"/>
    <property type="molecule type" value="Genomic_DNA"/>
</dbReference>
<dbReference type="Proteomes" id="UP000603056">
    <property type="component" value="Unassembled WGS sequence"/>
</dbReference>
<evidence type="ECO:0000256" key="1">
    <source>
        <dbReference type="SAM" id="Phobius"/>
    </source>
</evidence>